<dbReference type="InterPro" id="IPR024520">
    <property type="entry name" value="DUF3558"/>
</dbReference>
<evidence type="ECO:0008006" key="3">
    <source>
        <dbReference type="Google" id="ProtNLM"/>
    </source>
</evidence>
<reference evidence="1 2" key="1">
    <citation type="journal article" date="2019" name="Int. J. Syst. Evol. Microbiol.">
        <title>The Global Catalogue of Microorganisms (GCM) 10K type strain sequencing project: providing services to taxonomists for standard genome sequencing and annotation.</title>
        <authorList>
            <consortium name="The Broad Institute Genomics Platform"/>
            <consortium name="The Broad Institute Genome Sequencing Center for Infectious Disease"/>
            <person name="Wu L."/>
            <person name="Ma J."/>
        </authorList>
    </citation>
    <scope>NUCLEOTIDE SEQUENCE [LARGE SCALE GENOMIC DNA]</scope>
    <source>
        <strain evidence="1 2">JCM 14545</strain>
    </source>
</reference>
<keyword evidence="2" id="KW-1185">Reference proteome</keyword>
<sequence>MVQAANLVSAVRTKAASGGTGEARCTYNDQESNGVSVGVVKRANWLQSTYAAGQSGKLAYFTPLPDVAGYPGAVSNNVDQRANGVCSVGVALSDHEFLSVISTFGGSSPFRSDPCPVLQKVAEASVKNMRGGA</sequence>
<evidence type="ECO:0000313" key="2">
    <source>
        <dbReference type="Proteomes" id="UP001501116"/>
    </source>
</evidence>
<dbReference type="EMBL" id="BAAANN010000004">
    <property type="protein sequence ID" value="GAA1946341.1"/>
    <property type="molecule type" value="Genomic_DNA"/>
</dbReference>
<gene>
    <name evidence="1" type="ORF">GCM10009754_12860</name>
</gene>
<dbReference type="Pfam" id="PF12079">
    <property type="entry name" value="DUF3558"/>
    <property type="match status" value="1"/>
</dbReference>
<dbReference type="Proteomes" id="UP001501116">
    <property type="component" value="Unassembled WGS sequence"/>
</dbReference>
<organism evidence="1 2">
    <name type="scientific">Amycolatopsis minnesotensis</name>
    <dbReference type="NCBI Taxonomy" id="337894"/>
    <lineage>
        <taxon>Bacteria</taxon>
        <taxon>Bacillati</taxon>
        <taxon>Actinomycetota</taxon>
        <taxon>Actinomycetes</taxon>
        <taxon>Pseudonocardiales</taxon>
        <taxon>Pseudonocardiaceae</taxon>
        <taxon>Amycolatopsis</taxon>
    </lineage>
</organism>
<proteinExistence type="predicted"/>
<name>A0ABN2Q7N2_9PSEU</name>
<comment type="caution">
    <text evidence="1">The sequence shown here is derived from an EMBL/GenBank/DDBJ whole genome shotgun (WGS) entry which is preliminary data.</text>
</comment>
<evidence type="ECO:0000313" key="1">
    <source>
        <dbReference type="EMBL" id="GAA1946341.1"/>
    </source>
</evidence>
<accession>A0ABN2Q7N2</accession>
<protein>
    <recommendedName>
        <fullName evidence="3">DUF3558 domain-containing protein</fullName>
    </recommendedName>
</protein>